<feature type="chain" id="PRO_5001826461" description="TonB C-terminal domain-containing protein" evidence="1">
    <location>
        <begin position="19"/>
        <end position="245"/>
    </location>
</feature>
<protein>
    <recommendedName>
        <fullName evidence="4">TonB C-terminal domain-containing protein</fullName>
    </recommendedName>
</protein>
<keyword evidence="1" id="KW-0732">Signal</keyword>
<reference evidence="2 3" key="2">
    <citation type="journal article" date="2015" name="Stand. Genomic Sci.">
        <title>High quality draft genomic sequence of Arenimonas donghaensis DSM 18148(T).</title>
        <authorList>
            <person name="Chen F."/>
            <person name="Wang H."/>
            <person name="Cao Y."/>
            <person name="Li X."/>
            <person name="Wang G."/>
        </authorList>
    </citation>
    <scope>NUCLEOTIDE SEQUENCE [LARGE SCALE GENOMIC DNA]</scope>
    <source>
        <strain evidence="2 3">HO3-R19</strain>
    </source>
</reference>
<dbReference type="STRING" id="1121014.N788_11440"/>
<dbReference type="Proteomes" id="UP000029085">
    <property type="component" value="Unassembled WGS sequence"/>
</dbReference>
<feature type="signal peptide" evidence="1">
    <location>
        <begin position="1"/>
        <end position="18"/>
    </location>
</feature>
<evidence type="ECO:0008006" key="4">
    <source>
        <dbReference type="Google" id="ProtNLM"/>
    </source>
</evidence>
<evidence type="ECO:0000256" key="1">
    <source>
        <dbReference type="SAM" id="SignalP"/>
    </source>
</evidence>
<organism evidence="2 3">
    <name type="scientific">Arenimonas donghaensis DSM 18148 = HO3-R19</name>
    <dbReference type="NCBI Taxonomy" id="1121014"/>
    <lineage>
        <taxon>Bacteria</taxon>
        <taxon>Pseudomonadati</taxon>
        <taxon>Pseudomonadota</taxon>
        <taxon>Gammaproteobacteria</taxon>
        <taxon>Lysobacterales</taxon>
        <taxon>Lysobacteraceae</taxon>
        <taxon>Arenimonas</taxon>
    </lineage>
</organism>
<dbReference type="RefSeq" id="WP_034221990.1">
    <property type="nucleotide sequence ID" value="NZ_AVCJ01000007.1"/>
</dbReference>
<comment type="caution">
    <text evidence="2">The sequence shown here is derived from an EMBL/GenBank/DDBJ whole genome shotgun (WGS) entry which is preliminary data.</text>
</comment>
<proteinExistence type="predicted"/>
<dbReference type="PATRIC" id="fig|1121014.3.peg.1042"/>
<dbReference type="SUPFAM" id="SSF74653">
    <property type="entry name" value="TolA/TonB C-terminal domain"/>
    <property type="match status" value="1"/>
</dbReference>
<gene>
    <name evidence="2" type="ORF">N788_11440</name>
</gene>
<accession>A0A087MJS9</accession>
<evidence type="ECO:0000313" key="2">
    <source>
        <dbReference type="EMBL" id="KFL37132.1"/>
    </source>
</evidence>
<name>A0A087MJS9_9GAMM</name>
<dbReference type="EMBL" id="AVCJ01000007">
    <property type="protein sequence ID" value="KFL37132.1"/>
    <property type="molecule type" value="Genomic_DNA"/>
</dbReference>
<dbReference type="Gene3D" id="3.30.1150.10">
    <property type="match status" value="2"/>
</dbReference>
<sequence>MKSLAIALALAVALPVAAKDKPFERPVQVRVDVSAEGRVVAADAVGDLPESLARIAEAAVKDVEFEPAQVNGQPASSRTTLDVKMRFTPESDDSVSAEALAIEASKPMFHPPRYPMRAAQRGYGARVVMKMQLTADGRVDVERSGLHDISLWHGGRKLERSQAHRDEFVAEVMKVMEHWRPVIEEVDGAPVSTVWRVPVTFCPPGRARLCDQIKADATQSASRTADTDGIRLASLKAPVGGASGS</sequence>
<dbReference type="OrthoDB" id="5982836at2"/>
<reference evidence="3" key="1">
    <citation type="submission" date="2013-08" db="EMBL/GenBank/DDBJ databases">
        <title>Genome sequencing of Arenimonas donghaensis.</title>
        <authorList>
            <person name="Chen F."/>
            <person name="Wang G."/>
        </authorList>
    </citation>
    <scope>NUCLEOTIDE SEQUENCE [LARGE SCALE GENOMIC DNA]</scope>
    <source>
        <strain evidence="3">HO3-R19</strain>
    </source>
</reference>
<dbReference type="AlphaFoldDB" id="A0A087MJS9"/>
<evidence type="ECO:0000313" key="3">
    <source>
        <dbReference type="Proteomes" id="UP000029085"/>
    </source>
</evidence>
<keyword evidence="3" id="KW-1185">Reference proteome</keyword>